<dbReference type="GO" id="GO:0008270">
    <property type="term" value="F:zinc ion binding"/>
    <property type="evidence" value="ECO:0007669"/>
    <property type="project" value="UniProtKB-KW"/>
</dbReference>
<name>A0AAE1HNE4_9NEOP</name>
<dbReference type="PROSITE" id="PS00028">
    <property type="entry name" value="ZINC_FINGER_C2H2_1"/>
    <property type="match status" value="1"/>
</dbReference>
<comment type="caution">
    <text evidence="3">The sequence shown here is derived from an EMBL/GenBank/DDBJ whole genome shotgun (WGS) entry which is preliminary data.</text>
</comment>
<dbReference type="Proteomes" id="UP001219518">
    <property type="component" value="Unassembled WGS sequence"/>
</dbReference>
<dbReference type="PANTHER" id="PTHR31912:SF34">
    <property type="entry name" value="NOTOCHORD-RELATED PROTEIN"/>
    <property type="match status" value="1"/>
</dbReference>
<keyword evidence="3" id="KW-0396">Initiation factor</keyword>
<protein>
    <submittedName>
        <fullName evidence="3">Translation initiation factor 2 subunit gamma</fullName>
    </submittedName>
</protein>
<dbReference type="EMBL" id="JAHWGI010001195">
    <property type="protein sequence ID" value="KAK3924581.1"/>
    <property type="molecule type" value="Genomic_DNA"/>
</dbReference>
<keyword evidence="4" id="KW-1185">Reference proteome</keyword>
<dbReference type="AlphaFoldDB" id="A0AAE1HNE4"/>
<accession>A0AAE1HNE4</accession>
<evidence type="ECO:0000256" key="1">
    <source>
        <dbReference type="PROSITE-ProRule" id="PRU00042"/>
    </source>
</evidence>
<dbReference type="GO" id="GO:0003743">
    <property type="term" value="F:translation initiation factor activity"/>
    <property type="evidence" value="ECO:0007669"/>
    <property type="project" value="UniProtKB-KW"/>
</dbReference>
<dbReference type="InterPro" id="IPR013087">
    <property type="entry name" value="Znf_C2H2_type"/>
</dbReference>
<reference evidence="3" key="1">
    <citation type="submission" date="2021-07" db="EMBL/GenBank/DDBJ databases">
        <authorList>
            <person name="Catto M.A."/>
            <person name="Jacobson A."/>
            <person name="Kennedy G."/>
            <person name="Labadie P."/>
            <person name="Hunt B.G."/>
            <person name="Srinivasan R."/>
        </authorList>
    </citation>
    <scope>NUCLEOTIDE SEQUENCE</scope>
    <source>
        <strain evidence="3">PL_HMW_Pooled</strain>
        <tissue evidence="3">Head</tissue>
    </source>
</reference>
<keyword evidence="1" id="KW-0479">Metal-binding</keyword>
<feature type="domain" description="C2H2-type" evidence="2">
    <location>
        <begin position="40"/>
        <end position="70"/>
    </location>
</feature>
<keyword evidence="1" id="KW-0863">Zinc-finger</keyword>
<proteinExistence type="predicted"/>
<keyword evidence="3" id="KW-0648">Protein biosynthesis</keyword>
<evidence type="ECO:0000313" key="3">
    <source>
        <dbReference type="EMBL" id="KAK3924581.1"/>
    </source>
</evidence>
<organism evidence="3 4">
    <name type="scientific">Frankliniella fusca</name>
    <dbReference type="NCBI Taxonomy" id="407009"/>
    <lineage>
        <taxon>Eukaryota</taxon>
        <taxon>Metazoa</taxon>
        <taxon>Ecdysozoa</taxon>
        <taxon>Arthropoda</taxon>
        <taxon>Hexapoda</taxon>
        <taxon>Insecta</taxon>
        <taxon>Pterygota</taxon>
        <taxon>Neoptera</taxon>
        <taxon>Paraneoptera</taxon>
        <taxon>Thysanoptera</taxon>
        <taxon>Terebrantia</taxon>
        <taxon>Thripoidea</taxon>
        <taxon>Thripidae</taxon>
        <taxon>Frankliniella</taxon>
    </lineage>
</organism>
<dbReference type="PANTHER" id="PTHR31912">
    <property type="entry name" value="IP13529P"/>
    <property type="match status" value="1"/>
</dbReference>
<evidence type="ECO:0000259" key="2">
    <source>
        <dbReference type="PROSITE" id="PS50157"/>
    </source>
</evidence>
<sequence>MAKQNLVMYCVECNPPAPFNVVKDLNEHYSLKHDSDINEWGCALLKCRKRFLNKSSMLRHFATCHKDEAQTASSFCVPSTSQSAQSHCFVYNELGNYVEDDDDTVSVTHSTGVPPVSPPLPVDIEEEVKKAAVQLLVDLRSTASLTGKAIERFEKGCDTLLQQFSVSAKAKLSESLKEKGLSDEDVNDVIRHLDIKDPFIGLRTIEEQLNYFSEKFGLVIPEEKFLDTRIDKRLDSSTNSYVQCQVNESFMFISMIGTLKAIVANNKYRNLIKKTSGSSDGVIRSHMDGSKYKEHPFIHKHKTVINILLFFDELEVANSLGSKTIIHKLAAFFYQILNFPPELSSELSSIFLLALAYADDLKKKGAMDKILIPLVQELKKLVSEEGVPLGEFDGEPFVLRAVVVAVTADTLAAHDLLGFLGTGARHFCRWCMVSRQEVRANANATGVKRTSALHDYHLTRVAENQRYSRECGVKQSCKLDQVPYFSCVESNVFDCFHDLLEGIVPLVIKLVLHNYVVVKKLFSVVDFNARVDSFAYGIPDSKNKPSPNFSEALITSTKVKIKQTGSQMWCLIRSLPFLLRDFVVEVDEHLQLIFLLQDIMQVIFSFEIRESDITLLEDLIYCHNELFFKLFISGRENLEMLEVEDSEAVDGDLEPPGTENVLPQASKQRKVYVTNKLHHLTHYPEMIRKFGNPVRMWCAKFEGRLKIFRQHSSVCCNFKNIPKTMARMFQLSNLKPLINSNDEVYIEHHRGETVTVSNSQYKGILRSVTDEHQVILTNSASLHGEEYRPGLFVALPSLNRLPLFGLINEVIVAGKEIFVVTAPWRNLGISERFHAYEMTPETNEQARQVVAINVRSLANFRCIAPWTAGGDEVFLSPRTVFV</sequence>
<dbReference type="PROSITE" id="PS50157">
    <property type="entry name" value="ZINC_FINGER_C2H2_2"/>
    <property type="match status" value="1"/>
</dbReference>
<keyword evidence="1" id="KW-0862">Zinc</keyword>
<gene>
    <name evidence="3" type="ORF">KUF71_012714</name>
</gene>
<evidence type="ECO:0000313" key="4">
    <source>
        <dbReference type="Proteomes" id="UP001219518"/>
    </source>
</evidence>
<reference evidence="3" key="2">
    <citation type="journal article" date="2023" name="BMC Genomics">
        <title>Pest status, molecular evolution, and epigenetic factors derived from the genome assembly of Frankliniella fusca, a thysanopteran phytovirus vector.</title>
        <authorList>
            <person name="Catto M.A."/>
            <person name="Labadie P.E."/>
            <person name="Jacobson A.L."/>
            <person name="Kennedy G.G."/>
            <person name="Srinivasan R."/>
            <person name="Hunt B.G."/>
        </authorList>
    </citation>
    <scope>NUCLEOTIDE SEQUENCE</scope>
    <source>
        <strain evidence="3">PL_HMW_Pooled</strain>
    </source>
</reference>